<comment type="caution">
    <text evidence="1">The sequence shown here is derived from an EMBL/GenBank/DDBJ whole genome shotgun (WGS) entry which is preliminary data.</text>
</comment>
<reference evidence="1" key="1">
    <citation type="submission" date="2021-06" db="EMBL/GenBank/DDBJ databases">
        <authorList>
            <person name="Kallberg Y."/>
            <person name="Tangrot J."/>
            <person name="Rosling A."/>
        </authorList>
    </citation>
    <scope>NUCLEOTIDE SEQUENCE</scope>
    <source>
        <strain evidence="1">MA461A</strain>
    </source>
</reference>
<proteinExistence type="predicted"/>
<gene>
    <name evidence="1" type="ORF">RPERSI_LOCUS30361</name>
</gene>
<organism evidence="1 2">
    <name type="scientific">Racocetra persica</name>
    <dbReference type="NCBI Taxonomy" id="160502"/>
    <lineage>
        <taxon>Eukaryota</taxon>
        <taxon>Fungi</taxon>
        <taxon>Fungi incertae sedis</taxon>
        <taxon>Mucoromycota</taxon>
        <taxon>Glomeromycotina</taxon>
        <taxon>Glomeromycetes</taxon>
        <taxon>Diversisporales</taxon>
        <taxon>Gigasporaceae</taxon>
        <taxon>Racocetra</taxon>
    </lineage>
</organism>
<evidence type="ECO:0000313" key="2">
    <source>
        <dbReference type="Proteomes" id="UP000789920"/>
    </source>
</evidence>
<keyword evidence="2" id="KW-1185">Reference proteome</keyword>
<name>A0ACA9SGH0_9GLOM</name>
<evidence type="ECO:0000313" key="1">
    <source>
        <dbReference type="EMBL" id="CAG8837587.1"/>
    </source>
</evidence>
<accession>A0ACA9SGH0</accession>
<feature type="non-terminal residue" evidence="1">
    <location>
        <position position="1"/>
    </location>
</feature>
<sequence length="78" mass="9469">KTKKERQDWAKEHLHWVTKVWKNVLWSDKKYFCLIRPNLHQYVWRIPHEEFDNDCLVPAIKSKGSLCHFQVSGPIPQR</sequence>
<protein>
    <submittedName>
        <fullName evidence="1">35867_t:CDS:1</fullName>
    </submittedName>
</protein>
<dbReference type="EMBL" id="CAJVQC010118117">
    <property type="protein sequence ID" value="CAG8837587.1"/>
    <property type="molecule type" value="Genomic_DNA"/>
</dbReference>
<dbReference type="Proteomes" id="UP000789920">
    <property type="component" value="Unassembled WGS sequence"/>
</dbReference>